<evidence type="ECO:0000256" key="3">
    <source>
        <dbReference type="ARBA" id="ARBA00022679"/>
    </source>
</evidence>
<dbReference type="Pfam" id="PF01564">
    <property type="entry name" value="Spermine_synth"/>
    <property type="match status" value="1"/>
</dbReference>
<name>A0A4Y7NLJ2_9CRUS</name>
<protein>
    <submittedName>
        <fullName evidence="6">EOG090X02SD</fullName>
    </submittedName>
</protein>
<keyword evidence="2" id="KW-0489">Methyltransferase</keyword>
<feature type="domain" description="Methyltransferase type 11" evidence="5">
    <location>
        <begin position="56"/>
        <end position="158"/>
    </location>
</feature>
<evidence type="ECO:0000259" key="5">
    <source>
        <dbReference type="Pfam" id="PF08241"/>
    </source>
</evidence>
<accession>A0A4Y7NLJ2</accession>
<evidence type="ECO:0000256" key="2">
    <source>
        <dbReference type="ARBA" id="ARBA00022603"/>
    </source>
</evidence>
<dbReference type="CDD" id="cd02440">
    <property type="entry name" value="AdoMet_MTases"/>
    <property type="match status" value="1"/>
</dbReference>
<organism evidence="6">
    <name type="scientific">Simocephalus serrulatus</name>
    <dbReference type="NCBI Taxonomy" id="117539"/>
    <lineage>
        <taxon>Eukaryota</taxon>
        <taxon>Metazoa</taxon>
        <taxon>Ecdysozoa</taxon>
        <taxon>Arthropoda</taxon>
        <taxon>Crustacea</taxon>
        <taxon>Branchiopoda</taxon>
        <taxon>Diplostraca</taxon>
        <taxon>Cladocera</taxon>
        <taxon>Anomopoda</taxon>
        <taxon>Daphniidae</taxon>
        <taxon>Simocephalus</taxon>
    </lineage>
</organism>
<dbReference type="GO" id="GO:0032259">
    <property type="term" value="P:methylation"/>
    <property type="evidence" value="ECO:0007669"/>
    <property type="project" value="UniProtKB-KW"/>
</dbReference>
<evidence type="ECO:0000256" key="4">
    <source>
        <dbReference type="ARBA" id="ARBA00023268"/>
    </source>
</evidence>
<comment type="similarity">
    <text evidence="1">Belongs to the methyltransferase superfamily.</text>
</comment>
<dbReference type="InterPro" id="IPR013216">
    <property type="entry name" value="Methyltransf_11"/>
</dbReference>
<dbReference type="InterPro" id="IPR051419">
    <property type="entry name" value="Lys/N-term_MeTrsfase_sf"/>
</dbReference>
<dbReference type="AlphaFoldDB" id="A0A4Y7NLJ2"/>
<dbReference type="GO" id="GO:0008757">
    <property type="term" value="F:S-adenosylmethionine-dependent methyltransferase activity"/>
    <property type="evidence" value="ECO:0007669"/>
    <property type="project" value="InterPro"/>
</dbReference>
<dbReference type="EMBL" id="LR024510">
    <property type="protein sequence ID" value="SVE94129.1"/>
    <property type="molecule type" value="mRNA"/>
</dbReference>
<dbReference type="Pfam" id="PF08241">
    <property type="entry name" value="Methyltransf_11"/>
    <property type="match status" value="1"/>
</dbReference>
<evidence type="ECO:0000256" key="1">
    <source>
        <dbReference type="ARBA" id="ARBA00008361"/>
    </source>
</evidence>
<sequence>MNLLPKSSSEFSQQEYWDKFFKTRGKKAFEWYGTYQQLYNVLHKYINPRDNIIVGGCGNSSLSADLYSAGFTSMTNVDISDTVIQQMINQYKKTHPDMKFVAMDLLQMSFEDGLFTCFLDKGTLDALMSDANLDSRERAHKLFGEIDRVLKVGGRYICITLLQGHILECITSYFHDLGWMIRICRCEEAEREEDLIDSKKKASSSGNRFSFPVFAVVCTKFKKMERITPLLEFSPCENNVERISSVEDLNERVRSVQHFATLCHRISHDDKAAQDVFIELMDPKSSKKTPKYTLYVVDRQCKSNNKFAAFVVPQGRETDWLFGSNEGRRQLADDAKFQRLLVIHLGRDHQFSNLDCVQTELGGVVSSLQPEGLPPNTQIPFLSLGTQVNQRKEIHRGFSDSTGEYVIEEVEEDDDGKPVILRRLIFLSNPNVIQSEARLQKGKVDLKYLSCQHHLVMVDELRQHIDSFSAGPKRVVVLGLGGGALCTYLHQTFPLLSVEGVEIDPTMVDLAKKYFGFKPSEKLKSHIADGLSFVRDFAASSERCSCIMLDVDCKDRSLGISCPPPSFVEPSFIHSLKECLTTDGLFLMNLVCRNETMRNDVLDMLRESFASVQLKKIKGEVNEIITCRPSLPSSKASGAKKTSKK</sequence>
<reference evidence="6" key="1">
    <citation type="submission" date="2018-08" db="EMBL/GenBank/DDBJ databases">
        <authorList>
            <person name="Cornetti L."/>
        </authorList>
    </citation>
    <scope>NUCLEOTIDE SEQUENCE</scope>
    <source>
        <strain evidence="6">OM-SAIQ-clone2</strain>
    </source>
</reference>
<keyword evidence="3" id="KW-0808">Transferase</keyword>
<proteinExistence type="evidence at transcript level"/>
<evidence type="ECO:0000313" key="6">
    <source>
        <dbReference type="EMBL" id="SVE94129.1"/>
    </source>
</evidence>
<keyword evidence="4" id="KW-0511">Multifunctional enzyme</keyword>
<gene>
    <name evidence="6" type="primary">EOG090X02SD</name>
</gene>
<dbReference type="InterPro" id="IPR029063">
    <property type="entry name" value="SAM-dependent_MTases_sf"/>
</dbReference>
<dbReference type="Gene3D" id="3.40.50.150">
    <property type="entry name" value="Vaccinia Virus protein VP39"/>
    <property type="match status" value="2"/>
</dbReference>
<dbReference type="SUPFAM" id="SSF53335">
    <property type="entry name" value="S-adenosyl-L-methionine-dependent methyltransferases"/>
    <property type="match status" value="2"/>
</dbReference>
<dbReference type="FunFam" id="3.40.50.150:FF:000110">
    <property type="entry name" value="methyltransferase-like protein 13 isoform X1"/>
    <property type="match status" value="1"/>
</dbReference>
<dbReference type="PANTHER" id="PTHR12176">
    <property type="entry name" value="SAM-DEPENDENT METHYLTRANSFERASE SUPERFAMILY PROTEIN"/>
    <property type="match status" value="1"/>
</dbReference>
<dbReference type="PANTHER" id="PTHR12176:SF78">
    <property type="entry name" value="EEF1A LYSINE AND N-TERMINAL METHYLTRANSFERASE"/>
    <property type="match status" value="1"/>
</dbReference>